<dbReference type="InterPro" id="IPR047664">
    <property type="entry name" value="SWEET"/>
</dbReference>
<proteinExistence type="predicted"/>
<evidence type="ECO:0000313" key="3">
    <source>
        <dbReference type="Proteomes" id="UP000019116"/>
    </source>
</evidence>
<feature type="transmembrane region" description="Helical" evidence="1">
    <location>
        <begin position="205"/>
        <end position="227"/>
    </location>
</feature>
<accession>A0A3B6BWP2</accession>
<dbReference type="Gramene" id="TraesCS2B03G0032500.1">
    <property type="protein sequence ID" value="TraesCS2B03G0032500.1.CDS"/>
    <property type="gene ID" value="TraesCS2B03G0032500"/>
</dbReference>
<dbReference type="OrthoDB" id="717145at2759"/>
<dbReference type="GO" id="GO:0008643">
    <property type="term" value="P:carbohydrate transport"/>
    <property type="evidence" value="ECO:0000318"/>
    <property type="project" value="GO_Central"/>
</dbReference>
<feature type="transmembrane region" description="Helical" evidence="1">
    <location>
        <begin position="86"/>
        <end position="111"/>
    </location>
</feature>
<dbReference type="EnsemblPlants" id="TraesCS2B02G009300.1">
    <property type="protein sequence ID" value="TraesCS2B02G009300.1"/>
    <property type="gene ID" value="TraesCS2B02G009300"/>
</dbReference>
<dbReference type="PANTHER" id="PTHR10791">
    <property type="entry name" value="RAG1-ACTIVATING PROTEIN 1"/>
    <property type="match status" value="1"/>
</dbReference>
<name>A0A3B6BWP2_WHEAT</name>
<sequence>MPTLIVPSAATSAKAAGVGRRVVLTGSNVVGNLAAVVLTLAPVFTFALPIWNENAVGDRTVYGHVATLFTSVACFLYGLPSYPDGFVSLAINITSVVFQLGYIAVFIWFAAGVARRRALYLLATILITSTIITSLALTKVVATNFVPIVAMVTTSFNYISVGVDVVKVARNGRVENLDPIAQILLGLTNAFASAVFSFFSTPKNLYIAVLTTVGVTVMLAQLAVYVVHSNQEPEAEPEAEPVQA</sequence>
<keyword evidence="1" id="KW-1133">Transmembrane helix</keyword>
<dbReference type="GO" id="GO:0051119">
    <property type="term" value="F:sugar transmembrane transporter activity"/>
    <property type="evidence" value="ECO:0000318"/>
    <property type="project" value="GO_Central"/>
</dbReference>
<evidence type="ECO:0008006" key="4">
    <source>
        <dbReference type="Google" id="ProtNLM"/>
    </source>
</evidence>
<dbReference type="Gramene" id="TraesCS2B02G009300.1">
    <property type="protein sequence ID" value="TraesCS2B02G009300.1"/>
    <property type="gene ID" value="TraesCS2B02G009300"/>
</dbReference>
<dbReference type="AlphaFoldDB" id="A0A3B6BWP2"/>
<dbReference type="PANTHER" id="PTHR10791:SF50">
    <property type="entry name" value="BIDIRECTIONAL SUGAR TRANSPORTER SWEET15"/>
    <property type="match status" value="1"/>
</dbReference>
<reference evidence="2" key="2">
    <citation type="submission" date="2018-10" db="UniProtKB">
        <authorList>
            <consortium name="EnsemblPlants"/>
        </authorList>
    </citation>
    <scope>IDENTIFICATION</scope>
</reference>
<evidence type="ECO:0000256" key="1">
    <source>
        <dbReference type="SAM" id="Phobius"/>
    </source>
</evidence>
<dbReference type="Proteomes" id="UP000019116">
    <property type="component" value="Chromosome 2B"/>
</dbReference>
<dbReference type="OMA" id="HIASAWD"/>
<keyword evidence="1" id="KW-0472">Membrane</keyword>
<feature type="transmembrane region" description="Helical" evidence="1">
    <location>
        <begin position="148"/>
        <end position="168"/>
    </location>
</feature>
<reference evidence="2" key="1">
    <citation type="submission" date="2018-08" db="EMBL/GenBank/DDBJ databases">
        <authorList>
            <person name="Rossello M."/>
        </authorList>
    </citation>
    <scope>NUCLEOTIDE SEQUENCE [LARGE SCALE GENOMIC DNA]</scope>
    <source>
        <strain evidence="2">cv. Chinese Spring</strain>
    </source>
</reference>
<feature type="transmembrane region" description="Helical" evidence="1">
    <location>
        <begin position="61"/>
        <end position="80"/>
    </location>
</feature>
<keyword evidence="1" id="KW-0812">Transmembrane</keyword>
<keyword evidence="3" id="KW-1185">Reference proteome</keyword>
<dbReference type="Gramene" id="TraesSTA2B03G00823070.1">
    <property type="protein sequence ID" value="TraesSTA2B03G00823070.1"/>
    <property type="gene ID" value="TraesSTA2B03G00823070"/>
</dbReference>
<feature type="transmembrane region" description="Helical" evidence="1">
    <location>
        <begin position="118"/>
        <end position="142"/>
    </location>
</feature>
<dbReference type="Gramene" id="TraesROB_scaffold_065503_01G000300.1">
    <property type="protein sequence ID" value="TraesROB_scaffold_065503_01G000300.1"/>
    <property type="gene ID" value="TraesROB_scaffold_065503_01G000300"/>
</dbReference>
<feature type="transmembrane region" description="Helical" evidence="1">
    <location>
        <begin position="31"/>
        <end position="49"/>
    </location>
</feature>
<feature type="transmembrane region" description="Helical" evidence="1">
    <location>
        <begin position="180"/>
        <end position="199"/>
    </location>
</feature>
<organism evidence="2">
    <name type="scientific">Triticum aestivum</name>
    <name type="common">Wheat</name>
    <dbReference type="NCBI Taxonomy" id="4565"/>
    <lineage>
        <taxon>Eukaryota</taxon>
        <taxon>Viridiplantae</taxon>
        <taxon>Streptophyta</taxon>
        <taxon>Embryophyta</taxon>
        <taxon>Tracheophyta</taxon>
        <taxon>Spermatophyta</taxon>
        <taxon>Magnoliopsida</taxon>
        <taxon>Liliopsida</taxon>
        <taxon>Poales</taxon>
        <taxon>Poaceae</taxon>
        <taxon>BOP clade</taxon>
        <taxon>Pooideae</taxon>
        <taxon>Triticodae</taxon>
        <taxon>Triticeae</taxon>
        <taxon>Triticinae</taxon>
        <taxon>Triticum</taxon>
    </lineage>
</organism>
<dbReference type="GO" id="GO:0016020">
    <property type="term" value="C:membrane"/>
    <property type="evidence" value="ECO:0000318"/>
    <property type="project" value="GO_Central"/>
</dbReference>
<protein>
    <recommendedName>
        <fullName evidence="4">Bidirectional sugar transporter SWEET</fullName>
    </recommendedName>
</protein>
<evidence type="ECO:0000313" key="2">
    <source>
        <dbReference type="EnsemblPlants" id="TraesCS2B02G009300.1"/>
    </source>
</evidence>
<dbReference type="SMR" id="A0A3B6BWP2"/>
<dbReference type="Gene3D" id="1.20.1280.290">
    <property type="match status" value="1"/>
</dbReference>